<sequence length="81" mass="9346">MSDAEILEIVKEQICEQLDNIDPTAIQLETEFIKDLKADSLDVVELVMRLEDKFDIEINDGVASKIQTVEDSIDYIKRFKK</sequence>
<dbReference type="AlphaFoldDB" id="A0A089VJI3"/>
<dbReference type="PROSITE" id="PS50075">
    <property type="entry name" value="CARRIER"/>
    <property type="match status" value="1"/>
</dbReference>
<dbReference type="GeneID" id="20833811"/>
<comment type="pathway">
    <text evidence="4">Lipid metabolism; fatty acid biosynthesis.</text>
</comment>
<proteinExistence type="inferred from homology"/>
<dbReference type="RefSeq" id="YP_009093134.1">
    <property type="nucleotide sequence ID" value="NC_025311.1"/>
</dbReference>
<name>A0A089VJI3_9STRA</name>
<evidence type="ECO:0000256" key="1">
    <source>
        <dbReference type="ARBA" id="ARBA00010930"/>
    </source>
</evidence>
<dbReference type="SUPFAM" id="SSF47336">
    <property type="entry name" value="ACP-like"/>
    <property type="match status" value="1"/>
</dbReference>
<dbReference type="GO" id="GO:0000035">
    <property type="term" value="F:acyl binding"/>
    <property type="evidence" value="ECO:0007669"/>
    <property type="project" value="TreeGrafter"/>
</dbReference>
<dbReference type="GO" id="GO:0009507">
    <property type="term" value="C:chloroplast"/>
    <property type="evidence" value="ECO:0007669"/>
    <property type="project" value="UniProtKB-SubCell"/>
</dbReference>
<organism evidence="7">
    <name type="scientific">Rhizosolenia imbricata</name>
    <dbReference type="NCBI Taxonomy" id="216768"/>
    <lineage>
        <taxon>Eukaryota</taxon>
        <taxon>Sar</taxon>
        <taxon>Stramenopiles</taxon>
        <taxon>Ochrophyta</taxon>
        <taxon>Bacillariophyta</taxon>
        <taxon>Coscinodiscophyceae</taxon>
        <taxon>Rhizosoleniophycidae</taxon>
        <taxon>Rhizosoleniales</taxon>
        <taxon>Rhizosoleniaceae</taxon>
        <taxon>Rhizosolenia</taxon>
    </lineage>
</organism>
<dbReference type="InterPro" id="IPR003231">
    <property type="entry name" value="ACP"/>
</dbReference>
<dbReference type="InterPro" id="IPR009081">
    <property type="entry name" value="PP-bd_ACP"/>
</dbReference>
<geneLocation type="chloroplast" evidence="7"/>
<dbReference type="NCBIfam" id="TIGR00517">
    <property type="entry name" value="acyl_carrier"/>
    <property type="match status" value="1"/>
</dbReference>
<evidence type="ECO:0000256" key="4">
    <source>
        <dbReference type="HAMAP-Rule" id="MF_01217"/>
    </source>
</evidence>
<dbReference type="NCBIfam" id="NF002148">
    <property type="entry name" value="PRK00982.1-2"/>
    <property type="match status" value="1"/>
</dbReference>
<evidence type="ECO:0000256" key="2">
    <source>
        <dbReference type="ARBA" id="ARBA00022450"/>
    </source>
</evidence>
<evidence type="ECO:0000256" key="3">
    <source>
        <dbReference type="ARBA" id="ARBA00022553"/>
    </source>
</evidence>
<keyword evidence="4" id="KW-0276">Fatty acid metabolism</keyword>
<reference evidence="7" key="2">
    <citation type="submission" date="2014-06" db="EMBL/GenBank/DDBJ databases">
        <authorList>
            <person name="Sabir J.S.M."/>
            <person name="Yu M."/>
            <person name="Ashworth M.P."/>
            <person name="Baeshen N.A."/>
            <person name="Baeshen M.N."/>
            <person name="Bahieldin A."/>
            <person name="Theriot E.C."/>
            <person name="Jansen R.K."/>
        </authorList>
    </citation>
    <scope>NUCLEOTIDE SEQUENCE</scope>
</reference>
<dbReference type="GeneID" id="20833726"/>
<feature type="modified residue" description="O-(pantetheine 4'-phosphoryl)serine" evidence="4">
    <location>
        <position position="40"/>
    </location>
</feature>
<comment type="function">
    <text evidence="4 5">Carrier of the growing fatty acid chain in fatty acid biosynthesis.</text>
</comment>
<comment type="subcellular location">
    <subcellularLocation>
        <location evidence="4">Plastid</location>
        <location evidence="4">Chloroplast</location>
    </subcellularLocation>
</comment>
<accession>A0A089VJI3</accession>
<dbReference type="UniPathway" id="UPA00094"/>
<keyword evidence="2 4" id="KW-0596">Phosphopantetheine</keyword>
<feature type="domain" description="Carrier" evidence="6">
    <location>
        <begin position="4"/>
        <end position="80"/>
    </location>
</feature>
<protein>
    <recommendedName>
        <fullName evidence="4 5">Acyl carrier protein</fullName>
        <shortName evidence="4">ACP</shortName>
    </recommendedName>
</protein>
<dbReference type="RefSeq" id="YP_009093071.1">
    <property type="nucleotide sequence ID" value="NC_025311.1"/>
</dbReference>
<reference evidence="7" key="1">
    <citation type="journal article" date="2014" name="PLoS ONE">
        <title>Conserved gene order and expanded inverted repeats characterize plastid genomes of Thalassiosirales.</title>
        <authorList>
            <person name="Sabir J.S."/>
            <person name="Yu M."/>
            <person name="Ashworth M.P."/>
            <person name="Baeshen N.A."/>
            <person name="Baeshen M.N."/>
            <person name="Bahieldin A."/>
            <person name="Theriot E.C."/>
            <person name="Jansen R.K."/>
        </authorList>
    </citation>
    <scope>NUCLEOTIDE SEQUENCE</scope>
</reference>
<dbReference type="EMBL" id="KJ958482">
    <property type="protein sequence ID" value="AIR75807.1"/>
    <property type="molecule type" value="Genomic_DNA"/>
</dbReference>
<evidence type="ECO:0000259" key="6">
    <source>
        <dbReference type="PROSITE" id="PS50075"/>
    </source>
</evidence>
<keyword evidence="4 5" id="KW-0275">Fatty acid biosynthesis</keyword>
<evidence type="ECO:0000256" key="5">
    <source>
        <dbReference type="RuleBase" id="RU000722"/>
    </source>
</evidence>
<keyword evidence="4 5" id="KW-0444">Lipid biosynthesis</keyword>
<dbReference type="PANTHER" id="PTHR20863:SF76">
    <property type="entry name" value="CARRIER DOMAIN-CONTAINING PROTEIN"/>
    <property type="match status" value="1"/>
</dbReference>
<dbReference type="Pfam" id="PF00550">
    <property type="entry name" value="PP-binding"/>
    <property type="match status" value="1"/>
</dbReference>
<dbReference type="Gene3D" id="1.10.1200.10">
    <property type="entry name" value="ACP-like"/>
    <property type="match status" value="1"/>
</dbReference>
<keyword evidence="7" id="KW-0934">Plastid</keyword>
<dbReference type="PANTHER" id="PTHR20863">
    <property type="entry name" value="ACYL CARRIER PROTEIN"/>
    <property type="match status" value="1"/>
</dbReference>
<dbReference type="InterPro" id="IPR036736">
    <property type="entry name" value="ACP-like_sf"/>
</dbReference>
<keyword evidence="7" id="KW-0150">Chloroplast</keyword>
<gene>
    <name evidence="4 7" type="primary">acpP</name>
</gene>
<comment type="similarity">
    <text evidence="1 4">Belongs to the acyl carrier protein (ACP) family.</text>
</comment>
<dbReference type="EMBL" id="KJ958482">
    <property type="protein sequence ID" value="AIR75744.1"/>
    <property type="molecule type" value="Genomic_DNA"/>
</dbReference>
<keyword evidence="3 4" id="KW-0597">Phosphoprotein</keyword>
<dbReference type="GO" id="GO:0000036">
    <property type="term" value="F:acyl carrier activity"/>
    <property type="evidence" value="ECO:0007669"/>
    <property type="project" value="UniProtKB-UniRule"/>
</dbReference>
<evidence type="ECO:0000313" key="7">
    <source>
        <dbReference type="EMBL" id="AIR75807.1"/>
    </source>
</evidence>
<keyword evidence="4" id="KW-0443">Lipid metabolism</keyword>
<dbReference type="NCBIfam" id="NF002150">
    <property type="entry name" value="PRK00982.1-4"/>
    <property type="match status" value="1"/>
</dbReference>
<dbReference type="HAMAP" id="MF_01217">
    <property type="entry name" value="Acyl_carrier"/>
    <property type="match status" value="1"/>
</dbReference>
<comment type="PTM">
    <text evidence="4">4'-phosphopantetheine is transferred from CoA to a specific serine of apo-ACP by AcpS. This modification is essential for activity because fatty acids are bound in thioester linkage to the sulfhydryl of the prosthetic group.</text>
</comment>